<keyword evidence="4" id="KW-0540">Nuclease</keyword>
<dbReference type="Gramene" id="OE9A062347T1">
    <property type="protein sequence ID" value="OE9A062347C1"/>
    <property type="gene ID" value="OE9A062347"/>
</dbReference>
<keyword evidence="9" id="KW-0067">ATP-binding</keyword>
<evidence type="ECO:0000259" key="16">
    <source>
        <dbReference type="PROSITE" id="PS50994"/>
    </source>
</evidence>
<evidence type="ECO:0000256" key="14">
    <source>
        <dbReference type="ARBA" id="ARBA00023113"/>
    </source>
</evidence>
<evidence type="ECO:0000256" key="1">
    <source>
        <dbReference type="ARBA" id="ARBA00002180"/>
    </source>
</evidence>
<evidence type="ECO:0000313" key="18">
    <source>
        <dbReference type="Proteomes" id="UP000594638"/>
    </source>
</evidence>
<evidence type="ECO:0000313" key="17">
    <source>
        <dbReference type="EMBL" id="CAA3009529.1"/>
    </source>
</evidence>
<dbReference type="GO" id="GO:0004519">
    <property type="term" value="F:endonuclease activity"/>
    <property type="evidence" value="ECO:0007669"/>
    <property type="project" value="UniProtKB-KW"/>
</dbReference>
<keyword evidence="13" id="KW-0239">DNA-directed DNA polymerase</keyword>
<dbReference type="GO" id="GO:0006508">
    <property type="term" value="P:proteolysis"/>
    <property type="evidence" value="ECO:0007669"/>
    <property type="project" value="UniProtKB-KW"/>
</dbReference>
<dbReference type="OrthoDB" id="1933590at2759"/>
<keyword evidence="13" id="KW-0808">Transferase</keyword>
<dbReference type="PANTHER" id="PTHR42648">
    <property type="entry name" value="TRANSPOSASE, PUTATIVE-RELATED"/>
    <property type="match status" value="1"/>
</dbReference>
<keyword evidence="13" id="KW-0548">Nucleotidyltransferase</keyword>
<dbReference type="InterPro" id="IPR012337">
    <property type="entry name" value="RNaseH-like_sf"/>
</dbReference>
<dbReference type="GO" id="GO:0006310">
    <property type="term" value="P:DNA recombination"/>
    <property type="evidence" value="ECO:0007669"/>
    <property type="project" value="UniProtKB-KW"/>
</dbReference>
<evidence type="ECO:0000256" key="4">
    <source>
        <dbReference type="ARBA" id="ARBA00022722"/>
    </source>
</evidence>
<evidence type="ECO:0000256" key="12">
    <source>
        <dbReference type="ARBA" id="ARBA00022918"/>
    </source>
</evidence>
<dbReference type="InterPro" id="IPR001584">
    <property type="entry name" value="Integrase_cat-core"/>
</dbReference>
<dbReference type="AlphaFoldDB" id="A0A8S0TVK2"/>
<keyword evidence="12" id="KW-0695">RNA-directed DNA polymerase</keyword>
<dbReference type="InterPro" id="IPR054722">
    <property type="entry name" value="PolX-like_BBD"/>
</dbReference>
<keyword evidence="15" id="KW-0233">DNA recombination</keyword>
<evidence type="ECO:0000256" key="3">
    <source>
        <dbReference type="ARBA" id="ARBA00022670"/>
    </source>
</evidence>
<dbReference type="GO" id="GO:0003964">
    <property type="term" value="F:RNA-directed DNA polymerase activity"/>
    <property type="evidence" value="ECO:0007669"/>
    <property type="project" value="UniProtKB-KW"/>
</dbReference>
<keyword evidence="10" id="KW-0460">Magnesium</keyword>
<comment type="function">
    <text evidence="1">The aspartyl protease (PR) mediates the proteolytic cleavages of the Gag and Gag-Pol polyproteins after assembly of the VLP.</text>
</comment>
<dbReference type="GO" id="GO:0015074">
    <property type="term" value="P:DNA integration"/>
    <property type="evidence" value="ECO:0007669"/>
    <property type="project" value="UniProtKB-KW"/>
</dbReference>
<evidence type="ECO:0000256" key="13">
    <source>
        <dbReference type="ARBA" id="ARBA00022932"/>
    </source>
</evidence>
<evidence type="ECO:0000256" key="11">
    <source>
        <dbReference type="ARBA" id="ARBA00022908"/>
    </source>
</evidence>
<keyword evidence="5" id="KW-0479">Metal-binding</keyword>
<dbReference type="SUPFAM" id="SSF53098">
    <property type="entry name" value="Ribonuclease H-like"/>
    <property type="match status" value="1"/>
</dbReference>
<dbReference type="InterPro" id="IPR036397">
    <property type="entry name" value="RNaseH_sf"/>
</dbReference>
<accession>A0A8S0TVK2</accession>
<sequence length="293" mass="33961">MCPDRSWFYNYKETEPRKVYMGDNNSQNMVGVGDIAIRMYDGAITQLRNVRYVPNLKRNLISLGSHKDEGYTFKSGNKILKIMKGFLIVMKGPKRNGLYYLEGRTEIPVDSSLLIVSKDKTKLWHNRMDHIGFKGLKSLSNQKLLGKDDIETMEFCETCVLGKSHKVSFEASSHRTSRPLDYVHADLWGPEKHSTFGGSKYFLSLVDDYSRKVWIFPLKASKNFGKFRVWLKSVENQLDKKLKTLRTNNGLEFCNIEFDNFCKQKGITRHRTVKYTPEQNGVAERMNRTIMKS</sequence>
<name>A0A8S0TVK2_OLEEU</name>
<evidence type="ECO:0000256" key="9">
    <source>
        <dbReference type="ARBA" id="ARBA00022840"/>
    </source>
</evidence>
<dbReference type="Gene3D" id="3.30.420.10">
    <property type="entry name" value="Ribonuclease H-like superfamily/Ribonuclease H"/>
    <property type="match status" value="1"/>
</dbReference>
<gene>
    <name evidence="17" type="ORF">OLEA9_A062347</name>
</gene>
<dbReference type="Pfam" id="PF22936">
    <property type="entry name" value="Pol_BBD"/>
    <property type="match status" value="1"/>
</dbReference>
<dbReference type="PANTHER" id="PTHR42648:SF11">
    <property type="entry name" value="TRANSPOSON TY4-P GAG-POL POLYPROTEIN"/>
    <property type="match status" value="1"/>
</dbReference>
<dbReference type="Pfam" id="PF13976">
    <property type="entry name" value="gag_pre-integrs"/>
    <property type="match status" value="1"/>
</dbReference>
<feature type="domain" description="Integrase catalytic" evidence="16">
    <location>
        <begin position="175"/>
        <end position="293"/>
    </location>
</feature>
<evidence type="ECO:0000256" key="6">
    <source>
        <dbReference type="ARBA" id="ARBA00022741"/>
    </source>
</evidence>
<keyword evidence="14" id="KW-0917">Virion maturation</keyword>
<evidence type="ECO:0000256" key="5">
    <source>
        <dbReference type="ARBA" id="ARBA00022723"/>
    </source>
</evidence>
<evidence type="ECO:0000256" key="2">
    <source>
        <dbReference type="ARBA" id="ARBA00022612"/>
    </source>
</evidence>
<dbReference type="GO" id="GO:0046872">
    <property type="term" value="F:metal ion binding"/>
    <property type="evidence" value="ECO:0007669"/>
    <property type="project" value="UniProtKB-KW"/>
</dbReference>
<dbReference type="GO" id="GO:0005524">
    <property type="term" value="F:ATP binding"/>
    <property type="evidence" value="ECO:0007669"/>
    <property type="project" value="UniProtKB-KW"/>
</dbReference>
<keyword evidence="3" id="KW-0645">Protease</keyword>
<keyword evidence="8" id="KW-0378">Hydrolase</keyword>
<keyword evidence="7" id="KW-0255">Endonuclease</keyword>
<dbReference type="Proteomes" id="UP000594638">
    <property type="component" value="Unassembled WGS sequence"/>
</dbReference>
<dbReference type="GO" id="GO:0003887">
    <property type="term" value="F:DNA-directed DNA polymerase activity"/>
    <property type="evidence" value="ECO:0007669"/>
    <property type="project" value="UniProtKB-KW"/>
</dbReference>
<organism evidence="17 18">
    <name type="scientific">Olea europaea subsp. europaea</name>
    <dbReference type="NCBI Taxonomy" id="158383"/>
    <lineage>
        <taxon>Eukaryota</taxon>
        <taxon>Viridiplantae</taxon>
        <taxon>Streptophyta</taxon>
        <taxon>Embryophyta</taxon>
        <taxon>Tracheophyta</taxon>
        <taxon>Spermatophyta</taxon>
        <taxon>Magnoliopsida</taxon>
        <taxon>eudicotyledons</taxon>
        <taxon>Gunneridae</taxon>
        <taxon>Pentapetalae</taxon>
        <taxon>asterids</taxon>
        <taxon>lamiids</taxon>
        <taxon>Lamiales</taxon>
        <taxon>Oleaceae</taxon>
        <taxon>Oleeae</taxon>
        <taxon>Olea</taxon>
    </lineage>
</organism>
<evidence type="ECO:0000256" key="8">
    <source>
        <dbReference type="ARBA" id="ARBA00022801"/>
    </source>
</evidence>
<keyword evidence="2" id="KW-1188">Viral release from host cell</keyword>
<dbReference type="GO" id="GO:0008233">
    <property type="term" value="F:peptidase activity"/>
    <property type="evidence" value="ECO:0007669"/>
    <property type="project" value="UniProtKB-KW"/>
</dbReference>
<evidence type="ECO:0000256" key="7">
    <source>
        <dbReference type="ARBA" id="ARBA00022759"/>
    </source>
</evidence>
<dbReference type="Pfam" id="PF00665">
    <property type="entry name" value="rve"/>
    <property type="match status" value="1"/>
</dbReference>
<dbReference type="PROSITE" id="PS50994">
    <property type="entry name" value="INTEGRASE"/>
    <property type="match status" value="1"/>
</dbReference>
<dbReference type="InterPro" id="IPR025724">
    <property type="entry name" value="GAG-pre-integrase_dom"/>
</dbReference>
<evidence type="ECO:0000256" key="10">
    <source>
        <dbReference type="ARBA" id="ARBA00022842"/>
    </source>
</evidence>
<comment type="caution">
    <text evidence="17">The sequence shown here is derived from an EMBL/GenBank/DDBJ whole genome shotgun (WGS) entry which is preliminary data.</text>
</comment>
<dbReference type="GO" id="GO:0003676">
    <property type="term" value="F:nucleic acid binding"/>
    <property type="evidence" value="ECO:0007669"/>
    <property type="project" value="InterPro"/>
</dbReference>
<evidence type="ECO:0000256" key="15">
    <source>
        <dbReference type="ARBA" id="ARBA00023172"/>
    </source>
</evidence>
<proteinExistence type="predicted"/>
<dbReference type="InterPro" id="IPR039537">
    <property type="entry name" value="Retrotran_Ty1/copia-like"/>
</dbReference>
<keyword evidence="18" id="KW-1185">Reference proteome</keyword>
<keyword evidence="11" id="KW-0229">DNA integration</keyword>
<dbReference type="EMBL" id="CACTIH010007319">
    <property type="protein sequence ID" value="CAA3009529.1"/>
    <property type="molecule type" value="Genomic_DNA"/>
</dbReference>
<reference evidence="17 18" key="1">
    <citation type="submission" date="2019-12" db="EMBL/GenBank/DDBJ databases">
        <authorList>
            <person name="Alioto T."/>
            <person name="Alioto T."/>
            <person name="Gomez Garrido J."/>
        </authorList>
    </citation>
    <scope>NUCLEOTIDE SEQUENCE [LARGE SCALE GENOMIC DNA]</scope>
</reference>
<keyword evidence="6" id="KW-0547">Nucleotide-binding</keyword>
<protein>
    <submittedName>
        <fullName evidence="17">Retrovirus-related Pol poly from transposon TNT 1-94</fullName>
    </submittedName>
</protein>